<proteinExistence type="predicted"/>
<dbReference type="Proteomes" id="UP001154282">
    <property type="component" value="Unassembled WGS sequence"/>
</dbReference>
<name>A0AAV0NRV0_9ROSI</name>
<sequence length="60" mass="6883">MSKRNKQNRGKVEGKNTCGSRTYGEVAENTRDPLTGKMKSHDEVYFAQHTRQNKGEISWP</sequence>
<feature type="region of interest" description="Disordered" evidence="1">
    <location>
        <begin position="1"/>
        <end position="60"/>
    </location>
</feature>
<evidence type="ECO:0000313" key="2">
    <source>
        <dbReference type="EMBL" id="CAI0461428.1"/>
    </source>
</evidence>
<feature type="non-terminal residue" evidence="2">
    <location>
        <position position="60"/>
    </location>
</feature>
<keyword evidence="3" id="KW-1185">Reference proteome</keyword>
<evidence type="ECO:0000256" key="1">
    <source>
        <dbReference type="SAM" id="MobiDB-lite"/>
    </source>
</evidence>
<accession>A0AAV0NRV0</accession>
<comment type="caution">
    <text evidence="2">The sequence shown here is derived from an EMBL/GenBank/DDBJ whole genome shotgun (WGS) entry which is preliminary data.</text>
</comment>
<dbReference type="AlphaFoldDB" id="A0AAV0NRV0"/>
<organism evidence="2 3">
    <name type="scientific">Linum tenue</name>
    <dbReference type="NCBI Taxonomy" id="586396"/>
    <lineage>
        <taxon>Eukaryota</taxon>
        <taxon>Viridiplantae</taxon>
        <taxon>Streptophyta</taxon>
        <taxon>Embryophyta</taxon>
        <taxon>Tracheophyta</taxon>
        <taxon>Spermatophyta</taxon>
        <taxon>Magnoliopsida</taxon>
        <taxon>eudicotyledons</taxon>
        <taxon>Gunneridae</taxon>
        <taxon>Pentapetalae</taxon>
        <taxon>rosids</taxon>
        <taxon>fabids</taxon>
        <taxon>Malpighiales</taxon>
        <taxon>Linaceae</taxon>
        <taxon>Linum</taxon>
    </lineage>
</organism>
<reference evidence="2" key="1">
    <citation type="submission" date="2022-08" db="EMBL/GenBank/DDBJ databases">
        <authorList>
            <person name="Gutierrez-Valencia J."/>
        </authorList>
    </citation>
    <scope>NUCLEOTIDE SEQUENCE</scope>
</reference>
<dbReference type="EMBL" id="CAMGYJ010000008">
    <property type="protein sequence ID" value="CAI0461428.1"/>
    <property type="molecule type" value="Genomic_DNA"/>
</dbReference>
<protein>
    <submittedName>
        <fullName evidence="2">Uncharacterized protein</fullName>
    </submittedName>
</protein>
<gene>
    <name evidence="2" type="ORF">LITE_LOCUS34922</name>
</gene>
<evidence type="ECO:0000313" key="3">
    <source>
        <dbReference type="Proteomes" id="UP001154282"/>
    </source>
</evidence>